<dbReference type="RefSeq" id="WP_251949221.1">
    <property type="nucleotide sequence ID" value="NZ_CP080572.1"/>
</dbReference>
<dbReference type="GeneID" id="72776723"/>
<name>A0A9E7M9R3_9EURY</name>
<proteinExistence type="predicted"/>
<evidence type="ECO:0000313" key="2">
    <source>
        <dbReference type="Proteomes" id="UP001056425"/>
    </source>
</evidence>
<dbReference type="AlphaFoldDB" id="A0A9E7M9R3"/>
<dbReference type="KEGG" id="thei:K1720_00230"/>
<reference evidence="1 2" key="1">
    <citation type="submission" date="2021-08" db="EMBL/GenBank/DDBJ databases">
        <title>Thermococcus onnuriiensis IOH2.</title>
        <authorList>
            <person name="Park Y.-J."/>
        </authorList>
    </citation>
    <scope>NUCLEOTIDE SEQUENCE [LARGE SCALE GENOMIC DNA]</scope>
    <source>
        <strain evidence="1 2">IOH2</strain>
    </source>
</reference>
<protein>
    <submittedName>
        <fullName evidence="1">Uncharacterized protein</fullName>
    </submittedName>
</protein>
<organism evidence="1 2">
    <name type="scientific">Thermococcus argininiproducens</name>
    <dbReference type="NCBI Taxonomy" id="2866384"/>
    <lineage>
        <taxon>Archaea</taxon>
        <taxon>Methanobacteriati</taxon>
        <taxon>Methanobacteriota</taxon>
        <taxon>Thermococci</taxon>
        <taxon>Thermococcales</taxon>
        <taxon>Thermococcaceae</taxon>
        <taxon>Thermococcus</taxon>
    </lineage>
</organism>
<evidence type="ECO:0000313" key="1">
    <source>
        <dbReference type="EMBL" id="USG99954.1"/>
    </source>
</evidence>
<sequence length="106" mass="12330">MKKMEGIKVYPIKDSERLKEVIKKVSNYNLLDVEVENRASLLDDMLKNKDERLEYVLQKLEENEIDEAKVVVRDDSVIITLKIEDVILIRFVFGNHNILKELGISG</sequence>
<dbReference type="EMBL" id="CP080572">
    <property type="protein sequence ID" value="USG99954.1"/>
    <property type="molecule type" value="Genomic_DNA"/>
</dbReference>
<dbReference type="Proteomes" id="UP001056425">
    <property type="component" value="Chromosome"/>
</dbReference>
<gene>
    <name evidence="1" type="ORF">K1720_00230</name>
</gene>
<accession>A0A9E7M9R3</accession>
<keyword evidence="2" id="KW-1185">Reference proteome</keyword>